<dbReference type="InterPro" id="IPR030802">
    <property type="entry name" value="Permease_MalE"/>
</dbReference>
<dbReference type="Pfam" id="PF02405">
    <property type="entry name" value="MlaE"/>
    <property type="match status" value="1"/>
</dbReference>
<keyword evidence="1" id="KW-1133">Transmembrane helix</keyword>
<keyword evidence="1" id="KW-0472">Membrane</keyword>
<dbReference type="PANTHER" id="PTHR30188">
    <property type="entry name" value="ABC TRANSPORTER PERMEASE PROTEIN-RELATED"/>
    <property type="match status" value="1"/>
</dbReference>
<feature type="transmembrane region" description="Helical" evidence="1">
    <location>
        <begin position="69"/>
        <end position="97"/>
    </location>
</feature>
<organism evidence="2 3">
    <name type="scientific">Amycolatopsis acididurans</name>
    <dbReference type="NCBI Taxonomy" id="2724524"/>
    <lineage>
        <taxon>Bacteria</taxon>
        <taxon>Bacillati</taxon>
        <taxon>Actinomycetota</taxon>
        <taxon>Actinomycetes</taxon>
        <taxon>Pseudonocardiales</taxon>
        <taxon>Pseudonocardiaceae</taxon>
        <taxon>Amycolatopsis</taxon>
    </lineage>
</organism>
<reference evidence="2 3" key="1">
    <citation type="submission" date="2020-04" db="EMBL/GenBank/DDBJ databases">
        <title>Novel species.</title>
        <authorList>
            <person name="Teo W.F.A."/>
            <person name="Lipun K."/>
            <person name="Srisuk N."/>
            <person name="Duangmal K."/>
        </authorList>
    </citation>
    <scope>NUCLEOTIDE SEQUENCE [LARGE SCALE GENOMIC DNA]</scope>
    <source>
        <strain evidence="2 3">K13G38</strain>
    </source>
</reference>
<evidence type="ECO:0000313" key="2">
    <source>
        <dbReference type="EMBL" id="NKQ54239.1"/>
    </source>
</evidence>
<feature type="transmembrane region" description="Helical" evidence="1">
    <location>
        <begin position="253"/>
        <end position="275"/>
    </location>
</feature>
<comment type="caution">
    <text evidence="2">The sequence shown here is derived from an EMBL/GenBank/DDBJ whole genome shotgun (WGS) entry which is preliminary data.</text>
</comment>
<gene>
    <name evidence="2" type="ORF">HFP15_15225</name>
</gene>
<dbReference type="EMBL" id="JAAXLS010000008">
    <property type="protein sequence ID" value="NKQ54239.1"/>
    <property type="molecule type" value="Genomic_DNA"/>
</dbReference>
<dbReference type="Proteomes" id="UP000715441">
    <property type="component" value="Unassembled WGS sequence"/>
</dbReference>
<evidence type="ECO:0000256" key="1">
    <source>
        <dbReference type="SAM" id="Phobius"/>
    </source>
</evidence>
<protein>
    <submittedName>
        <fullName evidence="2">ABC transporter permease</fullName>
    </submittedName>
</protein>
<sequence>MVDVKPRGTGGSVGGGTKLVTAVPSRVRGPVVEVGEMFQLLGRVVYSAIRHPRGYWSDTRDEMYYLLRYGVVPAFATVGIFTFVISSVGYGLLHLLGSAQRMAQFTLTVAVRESAPFMTGMVVAGVMGTAVTADLGARKIREELDAMRVLGLDAMRLLVLPRAISLTLMTMLLTIVSVVASVLCGILVGCIINDITLSVYMDNLLRDMSVPELWGMALKTALIGLLIAVVHSYKGLNVGGGPEGVGRAVNQAVVIAFVGMFILNLGFNATIQGLYPELQTMR</sequence>
<evidence type="ECO:0000313" key="3">
    <source>
        <dbReference type="Proteomes" id="UP000715441"/>
    </source>
</evidence>
<keyword evidence="3" id="KW-1185">Reference proteome</keyword>
<feature type="transmembrane region" description="Helical" evidence="1">
    <location>
        <begin position="175"/>
        <end position="201"/>
    </location>
</feature>
<feature type="transmembrane region" description="Helical" evidence="1">
    <location>
        <begin position="117"/>
        <end position="137"/>
    </location>
</feature>
<dbReference type="PANTHER" id="PTHR30188:SF4">
    <property type="entry name" value="PROTEIN TRIGALACTOSYLDIACYLGLYCEROL 1, CHLOROPLASTIC"/>
    <property type="match status" value="1"/>
</dbReference>
<proteinExistence type="predicted"/>
<feature type="transmembrane region" description="Helical" evidence="1">
    <location>
        <begin position="213"/>
        <end position="233"/>
    </location>
</feature>
<accession>A0ABX1J3J9</accession>
<name>A0ABX1J3J9_9PSEU</name>
<dbReference type="RefSeq" id="WP_168515908.1">
    <property type="nucleotide sequence ID" value="NZ_JAAXLS010000008.1"/>
</dbReference>
<keyword evidence="1" id="KW-0812">Transmembrane</keyword>